<accession>A0A934S7E5</accession>
<gene>
    <name evidence="1" type="ORF">JIN85_18710</name>
</gene>
<evidence type="ECO:0000313" key="1">
    <source>
        <dbReference type="EMBL" id="MBK1884455.1"/>
    </source>
</evidence>
<evidence type="ECO:0000313" key="2">
    <source>
        <dbReference type="Proteomes" id="UP000603141"/>
    </source>
</evidence>
<comment type="caution">
    <text evidence="1">The sequence shown here is derived from an EMBL/GenBank/DDBJ whole genome shotgun (WGS) entry which is preliminary data.</text>
</comment>
<name>A0A934S7E5_9BACT</name>
<dbReference type="SUPFAM" id="SSF53448">
    <property type="entry name" value="Nucleotide-diphospho-sugar transferases"/>
    <property type="match status" value="1"/>
</dbReference>
<proteinExistence type="predicted"/>
<reference evidence="1" key="1">
    <citation type="submission" date="2021-01" db="EMBL/GenBank/DDBJ databases">
        <title>Modified the classification status of verrucomicrobia.</title>
        <authorList>
            <person name="Feng X."/>
        </authorList>
    </citation>
    <scope>NUCLEOTIDE SEQUENCE</scope>
    <source>
        <strain evidence="1">KCTC 22041</strain>
    </source>
</reference>
<keyword evidence="2" id="KW-1185">Reference proteome</keyword>
<dbReference type="AlphaFoldDB" id="A0A934S7E5"/>
<dbReference type="InterPro" id="IPR007577">
    <property type="entry name" value="GlycoTrfase_DXD_sugar-bd_CS"/>
</dbReference>
<dbReference type="InterPro" id="IPR029044">
    <property type="entry name" value="Nucleotide-diphossugar_trans"/>
</dbReference>
<sequence length="71" mass="8022">MDLELYPSGIQRSDIFLCAALYEMGGCYADVDMLAVRPLNSLIQASYEMGFANDDTEMILTTDHPIHSRQY</sequence>
<dbReference type="Proteomes" id="UP000603141">
    <property type="component" value="Unassembled WGS sequence"/>
</dbReference>
<dbReference type="RefSeq" id="WP_200273659.1">
    <property type="nucleotide sequence ID" value="NZ_JAENIJ010000051.1"/>
</dbReference>
<dbReference type="Pfam" id="PF04488">
    <property type="entry name" value="Gly_transf_sug"/>
    <property type="match status" value="1"/>
</dbReference>
<protein>
    <submittedName>
        <fullName evidence="1">Uncharacterized protein</fullName>
    </submittedName>
</protein>
<dbReference type="Gene3D" id="3.90.550.20">
    <property type="match status" value="1"/>
</dbReference>
<organism evidence="1 2">
    <name type="scientific">Luteolibacter pohnpeiensis</name>
    <dbReference type="NCBI Taxonomy" id="454153"/>
    <lineage>
        <taxon>Bacteria</taxon>
        <taxon>Pseudomonadati</taxon>
        <taxon>Verrucomicrobiota</taxon>
        <taxon>Verrucomicrobiia</taxon>
        <taxon>Verrucomicrobiales</taxon>
        <taxon>Verrucomicrobiaceae</taxon>
        <taxon>Luteolibacter</taxon>
    </lineage>
</organism>
<dbReference type="EMBL" id="JAENIJ010000051">
    <property type="protein sequence ID" value="MBK1884455.1"/>
    <property type="molecule type" value="Genomic_DNA"/>
</dbReference>